<evidence type="ECO:0000313" key="2">
    <source>
        <dbReference type="Proteomes" id="UP001054945"/>
    </source>
</evidence>
<comment type="caution">
    <text evidence="1">The sequence shown here is derived from an EMBL/GenBank/DDBJ whole genome shotgun (WGS) entry which is preliminary data.</text>
</comment>
<sequence length="99" mass="10794">MQSSFIGSALALFIFVSNACWLVTCALAVLDALVARRTERVSMHYPVTEDHVEKLIDVFRPLRHLNVIAEANACRSARFSAIGSIFGAINGHHSPSPSL</sequence>
<evidence type="ECO:0008006" key="3">
    <source>
        <dbReference type="Google" id="ProtNLM"/>
    </source>
</evidence>
<reference evidence="1 2" key="1">
    <citation type="submission" date="2021-06" db="EMBL/GenBank/DDBJ databases">
        <title>Caerostris extrusa draft genome.</title>
        <authorList>
            <person name="Kono N."/>
            <person name="Arakawa K."/>
        </authorList>
    </citation>
    <scope>NUCLEOTIDE SEQUENCE [LARGE SCALE GENOMIC DNA]</scope>
</reference>
<keyword evidence="2" id="KW-1185">Reference proteome</keyword>
<proteinExistence type="predicted"/>
<dbReference type="Proteomes" id="UP001054945">
    <property type="component" value="Unassembled WGS sequence"/>
</dbReference>
<gene>
    <name evidence="1" type="ORF">CEXT_333901</name>
</gene>
<organism evidence="1 2">
    <name type="scientific">Caerostris extrusa</name>
    <name type="common">Bark spider</name>
    <name type="synonym">Caerostris bankana</name>
    <dbReference type="NCBI Taxonomy" id="172846"/>
    <lineage>
        <taxon>Eukaryota</taxon>
        <taxon>Metazoa</taxon>
        <taxon>Ecdysozoa</taxon>
        <taxon>Arthropoda</taxon>
        <taxon>Chelicerata</taxon>
        <taxon>Arachnida</taxon>
        <taxon>Araneae</taxon>
        <taxon>Araneomorphae</taxon>
        <taxon>Entelegynae</taxon>
        <taxon>Araneoidea</taxon>
        <taxon>Araneidae</taxon>
        <taxon>Caerostris</taxon>
    </lineage>
</organism>
<dbReference type="EMBL" id="BPLR01002417">
    <property type="protein sequence ID" value="GIX73485.1"/>
    <property type="molecule type" value="Genomic_DNA"/>
</dbReference>
<name>A0AAV4MNL4_CAEEX</name>
<protein>
    <recommendedName>
        <fullName evidence="3">Secreted protein</fullName>
    </recommendedName>
</protein>
<accession>A0AAV4MNL4</accession>
<dbReference type="AlphaFoldDB" id="A0AAV4MNL4"/>
<evidence type="ECO:0000313" key="1">
    <source>
        <dbReference type="EMBL" id="GIX73485.1"/>
    </source>
</evidence>